<dbReference type="Proteomes" id="UP000057609">
    <property type="component" value="Chromosome"/>
</dbReference>
<evidence type="ECO:0000313" key="2">
    <source>
        <dbReference type="Proteomes" id="UP000057609"/>
    </source>
</evidence>
<dbReference type="AlphaFoldDB" id="A0A0B5BFY6"/>
<keyword evidence="2" id="KW-1185">Reference proteome</keyword>
<dbReference type="RefSeq" id="WP_039742311.1">
    <property type="nucleotide sequence ID" value="NZ_CP009788.1"/>
</dbReference>
<dbReference type="KEGG" id="gpi:GPICK_08775"/>
<dbReference type="EMBL" id="CP009788">
    <property type="protein sequence ID" value="AJE03435.1"/>
    <property type="molecule type" value="Genomic_DNA"/>
</dbReference>
<sequence length="62" mass="7085">MLVLRDEDIQAIAEAVVVKLRPLLFPEYRGEPVEAEIARVRASGQDPTAYLKERAKHGKKRR</sequence>
<protein>
    <submittedName>
        <fullName evidence="1">Uncharacterized protein</fullName>
    </submittedName>
</protein>
<dbReference type="STRING" id="345632.GPICK_08775"/>
<gene>
    <name evidence="1" type="ORF">GPICK_08775</name>
</gene>
<proteinExistence type="predicted"/>
<name>A0A0B5BFY6_9BACT</name>
<reference evidence="1 2" key="1">
    <citation type="journal article" date="2015" name="Genome Announc.">
        <title>Complete Genome of Geobacter pickeringii G13T, a Metal-Reducing Isolate from Sedimentary Kaolin Deposits.</title>
        <authorList>
            <person name="Badalamenti J.P."/>
            <person name="Bond D.R."/>
        </authorList>
    </citation>
    <scope>NUCLEOTIDE SEQUENCE [LARGE SCALE GENOMIC DNA]</scope>
    <source>
        <strain evidence="1 2">G13</strain>
    </source>
</reference>
<dbReference type="HOGENOM" id="CLU_2897781_0_0_7"/>
<organism evidence="1 2">
    <name type="scientific">Geobacter pickeringii</name>
    <dbReference type="NCBI Taxonomy" id="345632"/>
    <lineage>
        <taxon>Bacteria</taxon>
        <taxon>Pseudomonadati</taxon>
        <taxon>Thermodesulfobacteriota</taxon>
        <taxon>Desulfuromonadia</taxon>
        <taxon>Geobacterales</taxon>
        <taxon>Geobacteraceae</taxon>
        <taxon>Geobacter</taxon>
    </lineage>
</organism>
<accession>A0A0B5BFY6</accession>
<evidence type="ECO:0000313" key="1">
    <source>
        <dbReference type="EMBL" id="AJE03435.1"/>
    </source>
</evidence>